<evidence type="ECO:0000313" key="2">
    <source>
        <dbReference type="EMBL" id="MFD1042887.1"/>
    </source>
</evidence>
<feature type="domain" description="PIN-like" evidence="1">
    <location>
        <begin position="30"/>
        <end position="126"/>
    </location>
</feature>
<dbReference type="InterPro" id="IPR041494">
    <property type="entry name" value="PIN7"/>
</dbReference>
<name>A0ABW3LWP5_9GAMM</name>
<reference evidence="3" key="1">
    <citation type="journal article" date="2019" name="Int. J. Syst. Evol. Microbiol.">
        <title>The Global Catalogue of Microorganisms (GCM) 10K type strain sequencing project: providing services to taxonomists for standard genome sequencing and annotation.</title>
        <authorList>
            <consortium name="The Broad Institute Genomics Platform"/>
            <consortium name="The Broad Institute Genome Sequencing Center for Infectious Disease"/>
            <person name="Wu L."/>
            <person name="Ma J."/>
        </authorList>
    </citation>
    <scope>NUCLEOTIDE SEQUENCE [LARGE SCALE GENOMIC DNA]</scope>
    <source>
        <strain evidence="3">CCUG 55854</strain>
    </source>
</reference>
<accession>A0ABW3LWP5</accession>
<organism evidence="2 3">
    <name type="scientific">Pseudoxanthomonas kaohsiungensis</name>
    <dbReference type="NCBI Taxonomy" id="283923"/>
    <lineage>
        <taxon>Bacteria</taxon>
        <taxon>Pseudomonadati</taxon>
        <taxon>Pseudomonadota</taxon>
        <taxon>Gammaproteobacteria</taxon>
        <taxon>Lysobacterales</taxon>
        <taxon>Lysobacteraceae</taxon>
        <taxon>Pseudoxanthomonas</taxon>
    </lineage>
</organism>
<dbReference type="Pfam" id="PF18475">
    <property type="entry name" value="PIN7"/>
    <property type="match status" value="1"/>
</dbReference>
<keyword evidence="3" id="KW-1185">Reference proteome</keyword>
<evidence type="ECO:0000259" key="1">
    <source>
        <dbReference type="Pfam" id="PF18475"/>
    </source>
</evidence>
<dbReference type="Proteomes" id="UP001597033">
    <property type="component" value="Unassembled WGS sequence"/>
</dbReference>
<protein>
    <submittedName>
        <fullName evidence="2">PIN domain-containing protein</fullName>
    </submittedName>
</protein>
<comment type="caution">
    <text evidence="2">The sequence shown here is derived from an EMBL/GenBank/DDBJ whole genome shotgun (WGS) entry which is preliminary data.</text>
</comment>
<sequence>MGHPGQVQAGERDDIVRPGQRGGAGLDVFLIDFENVQPAGVGRLVPGSCRIKLFLGQNQAKVPVALMQALQPFGSDVEYVQIVGSGPNAVDFHVAFYIGRLASEDPAANYVIVSRDTGFDPLVRHLGSLKIKCRRVGALPGDVAGSQGKPAAAAAKPAAKAGVSAKPVAQPAAKAKKAVAITVPPVNGTPPANGAGSDAVAKLTELAVARLKSQKAGRPATVKTLQSSLKSWAPDAFDAAMLARVMDQLRKLNVVMVNGTKVSYRLG</sequence>
<evidence type="ECO:0000313" key="3">
    <source>
        <dbReference type="Proteomes" id="UP001597033"/>
    </source>
</evidence>
<dbReference type="EMBL" id="JBHTKN010000007">
    <property type="protein sequence ID" value="MFD1042887.1"/>
    <property type="molecule type" value="Genomic_DNA"/>
</dbReference>
<proteinExistence type="predicted"/>
<gene>
    <name evidence="2" type="ORF">ACFQ2N_11095</name>
</gene>
<dbReference type="RefSeq" id="WP_162375288.1">
    <property type="nucleotide sequence ID" value="NZ_JBHTKN010000007.1"/>
</dbReference>